<proteinExistence type="predicted"/>
<gene>
    <name evidence="12" type="ORF">ENO10_02155</name>
</gene>
<dbReference type="PANTHER" id="PTHR43711">
    <property type="entry name" value="TWO-COMPONENT HISTIDINE KINASE"/>
    <property type="match status" value="1"/>
</dbReference>
<evidence type="ECO:0000259" key="11">
    <source>
        <dbReference type="PROSITE" id="PS50113"/>
    </source>
</evidence>
<dbReference type="PROSITE" id="PS50112">
    <property type="entry name" value="PAS"/>
    <property type="match status" value="2"/>
</dbReference>
<feature type="modified residue" description="4-aspartylphosphate" evidence="6">
    <location>
        <position position="64"/>
    </location>
</feature>
<dbReference type="SMART" id="SM00086">
    <property type="entry name" value="PAC"/>
    <property type="match status" value="2"/>
</dbReference>
<keyword evidence="7" id="KW-0175">Coiled coil</keyword>
<dbReference type="SMART" id="SM00388">
    <property type="entry name" value="HisKA"/>
    <property type="match status" value="1"/>
</dbReference>
<dbReference type="GO" id="GO:0000155">
    <property type="term" value="F:phosphorelay sensor kinase activity"/>
    <property type="evidence" value="ECO:0007669"/>
    <property type="project" value="InterPro"/>
</dbReference>
<dbReference type="SUPFAM" id="SSF55785">
    <property type="entry name" value="PYP-like sensor domain (PAS domain)"/>
    <property type="match status" value="2"/>
</dbReference>
<dbReference type="InterPro" id="IPR036890">
    <property type="entry name" value="HATPase_C_sf"/>
</dbReference>
<dbReference type="InterPro" id="IPR005467">
    <property type="entry name" value="His_kinase_dom"/>
</dbReference>
<dbReference type="Gene3D" id="3.40.50.2300">
    <property type="match status" value="1"/>
</dbReference>
<reference evidence="12" key="1">
    <citation type="journal article" date="2020" name="mSystems">
        <title>Genome- and Community-Level Interaction Insights into Carbon Utilization and Element Cycling Functions of Hydrothermarchaeota in Hydrothermal Sediment.</title>
        <authorList>
            <person name="Zhou Z."/>
            <person name="Liu Y."/>
            <person name="Xu W."/>
            <person name="Pan J."/>
            <person name="Luo Z.H."/>
            <person name="Li M."/>
        </authorList>
    </citation>
    <scope>NUCLEOTIDE SEQUENCE [LARGE SCALE GENOMIC DNA]</scope>
    <source>
        <strain evidence="12">SpSt-1235</strain>
    </source>
</reference>
<dbReference type="Pfam" id="PF13426">
    <property type="entry name" value="PAS_9"/>
    <property type="match status" value="1"/>
</dbReference>
<dbReference type="NCBIfam" id="TIGR00229">
    <property type="entry name" value="sensory_box"/>
    <property type="match status" value="2"/>
</dbReference>
<dbReference type="Gene3D" id="1.10.287.130">
    <property type="match status" value="1"/>
</dbReference>
<keyword evidence="3" id="KW-0808">Transferase</keyword>
<feature type="domain" description="Histidine kinase" evidence="8">
    <location>
        <begin position="414"/>
        <end position="552"/>
    </location>
</feature>
<evidence type="ECO:0000256" key="5">
    <source>
        <dbReference type="ARBA" id="ARBA00023012"/>
    </source>
</evidence>
<dbReference type="CDD" id="cd00156">
    <property type="entry name" value="REC"/>
    <property type="match status" value="1"/>
</dbReference>
<organism evidence="12">
    <name type="scientific">Salinimicrobium catena</name>
    <dbReference type="NCBI Taxonomy" id="390640"/>
    <lineage>
        <taxon>Bacteria</taxon>
        <taxon>Pseudomonadati</taxon>
        <taxon>Bacteroidota</taxon>
        <taxon>Flavobacteriia</taxon>
        <taxon>Flavobacteriales</taxon>
        <taxon>Flavobacteriaceae</taxon>
        <taxon>Salinimicrobium</taxon>
    </lineage>
</organism>
<dbReference type="SMART" id="SM00448">
    <property type="entry name" value="REC"/>
    <property type="match status" value="1"/>
</dbReference>
<evidence type="ECO:0000256" key="3">
    <source>
        <dbReference type="ARBA" id="ARBA00022679"/>
    </source>
</evidence>
<dbReference type="SUPFAM" id="SSF55874">
    <property type="entry name" value="ATPase domain of HSP90 chaperone/DNA topoisomerase II/histidine kinase"/>
    <property type="match status" value="1"/>
</dbReference>
<dbReference type="Proteomes" id="UP000885753">
    <property type="component" value="Unassembled WGS sequence"/>
</dbReference>
<feature type="domain" description="Response regulatory" evidence="9">
    <location>
        <begin position="13"/>
        <end position="129"/>
    </location>
</feature>
<dbReference type="PANTHER" id="PTHR43711:SF31">
    <property type="entry name" value="HISTIDINE KINASE"/>
    <property type="match status" value="1"/>
</dbReference>
<evidence type="ECO:0000313" key="12">
    <source>
        <dbReference type="EMBL" id="HER40003.1"/>
    </source>
</evidence>
<comment type="catalytic activity">
    <reaction evidence="1">
        <text>ATP + protein L-histidine = ADP + protein N-phospho-L-histidine.</text>
        <dbReference type="EC" id="2.7.13.3"/>
    </reaction>
</comment>
<protein>
    <recommendedName>
        <fullName evidence="2">histidine kinase</fullName>
        <ecNumber evidence="2">2.7.13.3</ecNumber>
    </recommendedName>
</protein>
<dbReference type="CDD" id="cd00130">
    <property type="entry name" value="PAS"/>
    <property type="match status" value="2"/>
</dbReference>
<dbReference type="Gene3D" id="3.30.565.10">
    <property type="entry name" value="Histidine kinase-like ATPase, C-terminal domain"/>
    <property type="match status" value="1"/>
</dbReference>
<dbReference type="InterPro" id="IPR001789">
    <property type="entry name" value="Sig_transdc_resp-reg_receiver"/>
</dbReference>
<dbReference type="Pfam" id="PF00072">
    <property type="entry name" value="Response_reg"/>
    <property type="match status" value="1"/>
</dbReference>
<dbReference type="Gene3D" id="3.30.450.20">
    <property type="entry name" value="PAS domain"/>
    <property type="match status" value="2"/>
</dbReference>
<dbReference type="InterPro" id="IPR000700">
    <property type="entry name" value="PAS-assoc_C"/>
</dbReference>
<dbReference type="PROSITE" id="PS50110">
    <property type="entry name" value="RESPONSE_REGULATORY"/>
    <property type="match status" value="1"/>
</dbReference>
<keyword evidence="6" id="KW-0597">Phosphoprotein</keyword>
<sequence>MENNLINKGTSLRVLILEDSLLDLELMSEQLTGAGYEVDVTHVEAEAEFKTALLTQKFDVILSDFRLPGFDAFAALDICLEICPEVPFICVSGSIGEETAIELLKNGADDYVLKDRPGRLPFSVQRSLKGAEEKTLRLKTNRELKESEQRFRQVALTAQEWIWQVDSNGLYTYSSPVVESILGYTPEELTGKIFFYDLYPPEQKEALKQAAFKVFENRGLFEKFINPHVHKNGKLVYISTSGSPVFDEEGNFRGYQGADEDITERLEAEENLKLLNRAVEASSVSVTITDAEGKIIYVNPFYTQLKGYSKEETIGQRPRFLSTDDQPDVFYEVLWNTINSGKDWNGEFQNKKKNGRTYWERAVISPLLNRQNKVTNFVIIEEDVTERKKMTEELVRAKEKAEESDRLKTAFINNISHEIRTPLNGILGFGHMMAEYDISLEKRREYFKYINQSSERLLNTITDFMDMAMIVSRTMEMNKEEFALAPVFESLTEKMIPLCLERNLDFKMETPPEHKDLIVYSNSEFIKKILNKLLDNALKFTRKGSITCGYSI</sequence>
<comment type="caution">
    <text evidence="12">The sequence shown here is derived from an EMBL/GenBank/DDBJ whole genome shotgun (WGS) entry which is preliminary data.</text>
</comment>
<evidence type="ECO:0000259" key="9">
    <source>
        <dbReference type="PROSITE" id="PS50110"/>
    </source>
</evidence>
<feature type="domain" description="PAS" evidence="10">
    <location>
        <begin position="147"/>
        <end position="218"/>
    </location>
</feature>
<dbReference type="Pfam" id="PF08447">
    <property type="entry name" value="PAS_3"/>
    <property type="match status" value="1"/>
</dbReference>
<evidence type="ECO:0000256" key="6">
    <source>
        <dbReference type="PROSITE-ProRule" id="PRU00169"/>
    </source>
</evidence>
<dbReference type="InterPro" id="IPR050736">
    <property type="entry name" value="Sensor_HK_Regulatory"/>
</dbReference>
<dbReference type="EC" id="2.7.13.3" evidence="2"/>
<feature type="domain" description="PAC" evidence="11">
    <location>
        <begin position="344"/>
        <end position="396"/>
    </location>
</feature>
<dbReference type="InterPro" id="IPR035965">
    <property type="entry name" value="PAS-like_dom_sf"/>
</dbReference>
<dbReference type="Pfam" id="PF00512">
    <property type="entry name" value="HisKA"/>
    <property type="match status" value="1"/>
</dbReference>
<feature type="domain" description="PAS" evidence="10">
    <location>
        <begin position="271"/>
        <end position="341"/>
    </location>
</feature>
<dbReference type="CDD" id="cd00082">
    <property type="entry name" value="HisKA"/>
    <property type="match status" value="1"/>
</dbReference>
<feature type="domain" description="PAC" evidence="11">
    <location>
        <begin position="218"/>
        <end position="274"/>
    </location>
</feature>
<feature type="coiled-coil region" evidence="7">
    <location>
        <begin position="380"/>
        <end position="407"/>
    </location>
</feature>
<keyword evidence="5" id="KW-0902">Two-component regulatory system</keyword>
<dbReference type="AlphaFoldDB" id="A0A7C2M1I5"/>
<evidence type="ECO:0000256" key="1">
    <source>
        <dbReference type="ARBA" id="ARBA00000085"/>
    </source>
</evidence>
<dbReference type="SMART" id="SM00091">
    <property type="entry name" value="PAS"/>
    <property type="match status" value="2"/>
</dbReference>
<evidence type="ECO:0000256" key="4">
    <source>
        <dbReference type="ARBA" id="ARBA00022777"/>
    </source>
</evidence>
<accession>A0A7C2M1I5</accession>
<dbReference type="PROSITE" id="PS50109">
    <property type="entry name" value="HIS_KIN"/>
    <property type="match status" value="1"/>
</dbReference>
<evidence type="ECO:0000259" key="8">
    <source>
        <dbReference type="PROSITE" id="PS50109"/>
    </source>
</evidence>
<dbReference type="InterPro" id="IPR001610">
    <property type="entry name" value="PAC"/>
</dbReference>
<evidence type="ECO:0000259" key="10">
    <source>
        <dbReference type="PROSITE" id="PS50112"/>
    </source>
</evidence>
<evidence type="ECO:0000256" key="7">
    <source>
        <dbReference type="SAM" id="Coils"/>
    </source>
</evidence>
<dbReference type="InterPro" id="IPR011006">
    <property type="entry name" value="CheY-like_superfamily"/>
</dbReference>
<dbReference type="InterPro" id="IPR013655">
    <property type="entry name" value="PAS_fold_3"/>
</dbReference>
<keyword evidence="4" id="KW-0418">Kinase</keyword>
<dbReference type="PROSITE" id="PS50113">
    <property type="entry name" value="PAC"/>
    <property type="match status" value="2"/>
</dbReference>
<feature type="non-terminal residue" evidence="12">
    <location>
        <position position="552"/>
    </location>
</feature>
<dbReference type="InterPro" id="IPR000014">
    <property type="entry name" value="PAS"/>
</dbReference>
<name>A0A7C2M1I5_9FLAO</name>
<evidence type="ECO:0000256" key="2">
    <source>
        <dbReference type="ARBA" id="ARBA00012438"/>
    </source>
</evidence>
<dbReference type="SUPFAM" id="SSF47384">
    <property type="entry name" value="Homodimeric domain of signal transducing histidine kinase"/>
    <property type="match status" value="1"/>
</dbReference>
<dbReference type="InterPro" id="IPR003661">
    <property type="entry name" value="HisK_dim/P_dom"/>
</dbReference>
<dbReference type="SUPFAM" id="SSF52172">
    <property type="entry name" value="CheY-like"/>
    <property type="match status" value="1"/>
</dbReference>
<dbReference type="InterPro" id="IPR036097">
    <property type="entry name" value="HisK_dim/P_sf"/>
</dbReference>
<dbReference type="EMBL" id="DSEE01000157">
    <property type="protein sequence ID" value="HER40003.1"/>
    <property type="molecule type" value="Genomic_DNA"/>
</dbReference>